<feature type="binding site" evidence="5">
    <location>
        <position position="71"/>
    </location>
    <ligand>
        <name>substrate</name>
    </ligand>
</feature>
<dbReference type="Gene3D" id="3.20.20.60">
    <property type="entry name" value="Phosphoenolpyruvate-binding domains"/>
    <property type="match status" value="1"/>
</dbReference>
<comment type="cofactor">
    <cofactor evidence="1">
        <name>Mg(2+)</name>
        <dbReference type="ChEBI" id="CHEBI:18420"/>
    </cofactor>
</comment>
<dbReference type="PIRSF" id="PIRSF015582">
    <property type="entry name" value="Cit_lyase_B"/>
    <property type="match status" value="1"/>
</dbReference>
<reference evidence="8 9" key="1">
    <citation type="submission" date="2015-10" db="EMBL/GenBank/DDBJ databases">
        <title>Draft genome sequence of Novosphingobium fuchskuhlense DSM 25065 isolated from a surface water sample of the southwest basin of Lake Grosse Fuchskuhle.</title>
        <authorList>
            <person name="Ruckert C."/>
            <person name="Winkler A."/>
            <person name="Glaeser J."/>
            <person name="Grossart H.-P."/>
            <person name="Kalinowski J."/>
            <person name="Glaeser S."/>
        </authorList>
    </citation>
    <scope>NUCLEOTIDE SEQUENCE [LARGE SCALE GENOMIC DNA]</scope>
    <source>
        <strain evidence="8 9">FNE08-7</strain>
    </source>
</reference>
<evidence type="ECO:0000259" key="7">
    <source>
        <dbReference type="Pfam" id="PF03328"/>
    </source>
</evidence>
<evidence type="ECO:0000313" key="8">
    <source>
        <dbReference type="EMBL" id="KUR72293.1"/>
    </source>
</evidence>
<name>A0A117UWU4_9SPHN</name>
<proteinExistence type="inferred from homology"/>
<feature type="binding site" evidence="6">
    <location>
        <position position="163"/>
    </location>
    <ligand>
        <name>Mg(2+)</name>
        <dbReference type="ChEBI" id="CHEBI:18420"/>
    </ligand>
</feature>
<evidence type="ECO:0000256" key="3">
    <source>
        <dbReference type="ARBA" id="ARBA00022723"/>
    </source>
</evidence>
<keyword evidence="3 6" id="KW-0479">Metal-binding</keyword>
<dbReference type="Pfam" id="PF03328">
    <property type="entry name" value="HpcH_HpaI"/>
    <property type="match status" value="1"/>
</dbReference>
<gene>
    <name evidence="8" type="ORF">AQZ52_03185</name>
</gene>
<dbReference type="PANTHER" id="PTHR32308:SF0">
    <property type="entry name" value="HPCH_HPAI ALDOLASE_CITRATE LYASE DOMAIN-CONTAINING PROTEIN"/>
    <property type="match status" value="1"/>
</dbReference>
<feature type="binding site" evidence="6">
    <location>
        <position position="135"/>
    </location>
    <ligand>
        <name>Mg(2+)</name>
        <dbReference type="ChEBI" id="CHEBI:18420"/>
    </ligand>
</feature>
<keyword evidence="9" id="KW-1185">Reference proteome</keyword>
<evidence type="ECO:0000256" key="5">
    <source>
        <dbReference type="PIRSR" id="PIRSR015582-1"/>
    </source>
</evidence>
<dbReference type="GO" id="GO:0016829">
    <property type="term" value="F:lyase activity"/>
    <property type="evidence" value="ECO:0007669"/>
    <property type="project" value="UniProtKB-KW"/>
</dbReference>
<keyword evidence="4 6" id="KW-0460">Magnesium</keyword>
<dbReference type="GO" id="GO:0006107">
    <property type="term" value="P:oxaloacetate metabolic process"/>
    <property type="evidence" value="ECO:0007669"/>
    <property type="project" value="TreeGrafter"/>
</dbReference>
<dbReference type="InterPro" id="IPR005000">
    <property type="entry name" value="Aldolase/citrate-lyase_domain"/>
</dbReference>
<dbReference type="SUPFAM" id="SSF51621">
    <property type="entry name" value="Phosphoenolpyruvate/pyruvate domain"/>
    <property type="match status" value="1"/>
</dbReference>
<comment type="similarity">
    <text evidence="2">Belongs to the HpcH/HpaI aldolase family.</text>
</comment>
<sequence>MRTIPRSWLFVPGDSEKKLLKTPETGAHALIVDLEDAVALSAKPAARRLTRDWLEAHKRQITMRKQARWVRINAVDTGMWREDLAAVMPGSPEGIVLPKAEGPEQIRQVAAEIYELEQRHGIPNGHTRLLPLVSETPRAALTITAYVDASMPRLAGLTWGAEDLSAELGALRKRDAGGEWTDAFRFVRAQTLLVAHARGVWAIDTLYADFRDAEGTRRAAEAARADGFAGMLAIHPSQVPLINAAFTPGEAELAQARAIIEAFAANPGVGAIQLDGRMLDQPHLRQAKALLGID</sequence>
<feature type="binding site" evidence="5">
    <location>
        <position position="135"/>
    </location>
    <ligand>
        <name>substrate</name>
    </ligand>
</feature>
<dbReference type="PANTHER" id="PTHR32308">
    <property type="entry name" value="LYASE BETA SUBUNIT, PUTATIVE (AFU_ORTHOLOGUE AFUA_4G13030)-RELATED"/>
    <property type="match status" value="1"/>
</dbReference>
<evidence type="ECO:0000256" key="4">
    <source>
        <dbReference type="ARBA" id="ARBA00022842"/>
    </source>
</evidence>
<evidence type="ECO:0000256" key="1">
    <source>
        <dbReference type="ARBA" id="ARBA00001946"/>
    </source>
</evidence>
<dbReference type="Proteomes" id="UP000058012">
    <property type="component" value="Unassembled WGS sequence"/>
</dbReference>
<dbReference type="EMBL" id="LLZS01000003">
    <property type="protein sequence ID" value="KUR72293.1"/>
    <property type="molecule type" value="Genomic_DNA"/>
</dbReference>
<dbReference type="OrthoDB" id="9800547at2"/>
<organism evidence="8 9">
    <name type="scientific">Novosphingobium fuchskuhlense</name>
    <dbReference type="NCBI Taxonomy" id="1117702"/>
    <lineage>
        <taxon>Bacteria</taxon>
        <taxon>Pseudomonadati</taxon>
        <taxon>Pseudomonadota</taxon>
        <taxon>Alphaproteobacteria</taxon>
        <taxon>Sphingomonadales</taxon>
        <taxon>Sphingomonadaceae</taxon>
        <taxon>Novosphingobium</taxon>
    </lineage>
</organism>
<dbReference type="STRING" id="1117702.AQZ52_03185"/>
<dbReference type="GO" id="GO:0000287">
    <property type="term" value="F:magnesium ion binding"/>
    <property type="evidence" value="ECO:0007669"/>
    <property type="project" value="TreeGrafter"/>
</dbReference>
<dbReference type="RefSeq" id="WP_067906466.1">
    <property type="nucleotide sequence ID" value="NZ_KQ954244.1"/>
</dbReference>
<evidence type="ECO:0000256" key="6">
    <source>
        <dbReference type="PIRSR" id="PIRSR015582-2"/>
    </source>
</evidence>
<accession>A0A117UWU4</accession>
<evidence type="ECO:0000256" key="2">
    <source>
        <dbReference type="ARBA" id="ARBA00005568"/>
    </source>
</evidence>
<dbReference type="InterPro" id="IPR015813">
    <property type="entry name" value="Pyrv/PenolPyrv_kinase-like_dom"/>
</dbReference>
<dbReference type="AlphaFoldDB" id="A0A117UWU4"/>
<evidence type="ECO:0000313" key="9">
    <source>
        <dbReference type="Proteomes" id="UP000058012"/>
    </source>
</evidence>
<dbReference type="InterPro" id="IPR040442">
    <property type="entry name" value="Pyrv_kinase-like_dom_sf"/>
</dbReference>
<keyword evidence="8" id="KW-0456">Lyase</keyword>
<dbReference type="InterPro" id="IPR011206">
    <property type="entry name" value="Citrate_lyase_beta/mcl1/mcl2"/>
</dbReference>
<comment type="caution">
    <text evidence="8">The sequence shown here is derived from an EMBL/GenBank/DDBJ whole genome shotgun (WGS) entry which is preliminary data.</text>
</comment>
<feature type="domain" description="HpcH/HpaI aldolase/citrate lyase" evidence="7">
    <location>
        <begin position="6"/>
        <end position="236"/>
    </location>
</feature>
<protein>
    <submittedName>
        <fullName evidence="8">Citrate lyase</fullName>
    </submittedName>
</protein>